<dbReference type="InterPro" id="IPR004117">
    <property type="entry name" value="7tm6_olfct_rcpt"/>
</dbReference>
<dbReference type="PANTHER" id="PTHR21137:SF35">
    <property type="entry name" value="ODORANT RECEPTOR 19A-RELATED"/>
    <property type="match status" value="1"/>
</dbReference>
<protein>
    <submittedName>
        <fullName evidence="11">Putative odorant receptor 9a</fullName>
    </submittedName>
</protein>
<dbReference type="Proteomes" id="UP000008237">
    <property type="component" value="Unassembled WGS sequence"/>
</dbReference>
<keyword evidence="4 10" id="KW-0812">Transmembrane</keyword>
<keyword evidence="8 11" id="KW-0675">Receptor</keyword>
<evidence type="ECO:0000256" key="5">
    <source>
        <dbReference type="ARBA" id="ARBA00022725"/>
    </source>
</evidence>
<keyword evidence="12" id="KW-1185">Reference proteome</keyword>
<organism evidence="12">
    <name type="scientific">Harpegnathos saltator</name>
    <name type="common">Jerdon's jumping ant</name>
    <dbReference type="NCBI Taxonomy" id="610380"/>
    <lineage>
        <taxon>Eukaryota</taxon>
        <taxon>Metazoa</taxon>
        <taxon>Ecdysozoa</taxon>
        <taxon>Arthropoda</taxon>
        <taxon>Hexapoda</taxon>
        <taxon>Insecta</taxon>
        <taxon>Pterygota</taxon>
        <taxon>Neoptera</taxon>
        <taxon>Endopterygota</taxon>
        <taxon>Hymenoptera</taxon>
        <taxon>Apocrita</taxon>
        <taxon>Aculeata</taxon>
        <taxon>Formicoidea</taxon>
        <taxon>Formicidae</taxon>
        <taxon>Ponerinae</taxon>
        <taxon>Ponerini</taxon>
        <taxon>Harpegnathos</taxon>
    </lineage>
</organism>
<sequence>MKMICFRIYASNFTKNYSSALNDYFMIENEEQRAIMHRHALIGRTLLCSLISVSYFDCGIYGLVPFLGSNDFNQTNITSEGIILEYTIPSRCALKYLNAPNMHKIYCFVELLAMLVASTSNYGNDILFLHVALHICGQVKILKSKLINFDVAGPRVYDRFYMLIQKHSHLLKMTKILANAISLILLMQLFVSSILLCIIGFQFILALKVNDITMTLKSFMVLNVFLTQITIYSFVGDYLKSQIEEVGTFIYQSIWYDLPGTLTKNLTFIIMRAQSPVQFQAGNFIVVNLMTYTNILKTSASYLSVLRVMVEP</sequence>
<feature type="transmembrane region" description="Helical" evidence="10">
    <location>
        <begin position="176"/>
        <end position="204"/>
    </location>
</feature>
<name>E2B441_HARSA</name>
<evidence type="ECO:0000256" key="8">
    <source>
        <dbReference type="ARBA" id="ARBA00023170"/>
    </source>
</evidence>
<keyword evidence="2" id="KW-1003">Cell membrane</keyword>
<dbReference type="Pfam" id="PF02949">
    <property type="entry name" value="7tm_6"/>
    <property type="match status" value="1"/>
</dbReference>
<evidence type="ECO:0000313" key="11">
    <source>
        <dbReference type="EMBL" id="EFN89555.1"/>
    </source>
</evidence>
<dbReference type="GO" id="GO:0005886">
    <property type="term" value="C:plasma membrane"/>
    <property type="evidence" value="ECO:0007669"/>
    <property type="project" value="UniProtKB-SubCell"/>
</dbReference>
<evidence type="ECO:0000256" key="1">
    <source>
        <dbReference type="ARBA" id="ARBA00004651"/>
    </source>
</evidence>
<proteinExistence type="predicted"/>
<dbReference type="GO" id="GO:0004984">
    <property type="term" value="F:olfactory receptor activity"/>
    <property type="evidence" value="ECO:0007669"/>
    <property type="project" value="InterPro"/>
</dbReference>
<keyword evidence="7 10" id="KW-0472">Membrane</keyword>
<evidence type="ECO:0000256" key="7">
    <source>
        <dbReference type="ARBA" id="ARBA00023136"/>
    </source>
</evidence>
<evidence type="ECO:0000256" key="3">
    <source>
        <dbReference type="ARBA" id="ARBA00022606"/>
    </source>
</evidence>
<gene>
    <name evidence="11" type="ORF">EAI_00734</name>
</gene>
<dbReference type="GO" id="GO:0005549">
    <property type="term" value="F:odorant binding"/>
    <property type="evidence" value="ECO:0007669"/>
    <property type="project" value="InterPro"/>
</dbReference>
<dbReference type="OrthoDB" id="8185860at2759"/>
<dbReference type="AlphaFoldDB" id="E2B441"/>
<evidence type="ECO:0000256" key="6">
    <source>
        <dbReference type="ARBA" id="ARBA00022989"/>
    </source>
</evidence>
<keyword evidence="6 10" id="KW-1133">Transmembrane helix</keyword>
<dbReference type="InParanoid" id="E2B441"/>
<dbReference type="GO" id="GO:0007165">
    <property type="term" value="P:signal transduction"/>
    <property type="evidence" value="ECO:0007669"/>
    <property type="project" value="UniProtKB-KW"/>
</dbReference>
<keyword evidence="5" id="KW-0552">Olfaction</keyword>
<feature type="transmembrane region" description="Helical" evidence="10">
    <location>
        <begin position="216"/>
        <end position="235"/>
    </location>
</feature>
<accession>E2B441</accession>
<dbReference type="OMA" id="VWFRIHA"/>
<evidence type="ECO:0000256" key="9">
    <source>
        <dbReference type="ARBA" id="ARBA00023224"/>
    </source>
</evidence>
<comment type="subcellular location">
    <subcellularLocation>
        <location evidence="1">Cell membrane</location>
        <topology evidence="1">Multi-pass membrane protein</topology>
    </subcellularLocation>
</comment>
<dbReference type="EMBL" id="GL445463">
    <property type="protein sequence ID" value="EFN89555.1"/>
    <property type="molecule type" value="Genomic_DNA"/>
</dbReference>
<reference evidence="11 12" key="1">
    <citation type="journal article" date="2010" name="Science">
        <title>Genomic comparison of the ants Camponotus floridanus and Harpegnathos saltator.</title>
        <authorList>
            <person name="Bonasio R."/>
            <person name="Zhang G."/>
            <person name="Ye C."/>
            <person name="Mutti N.S."/>
            <person name="Fang X."/>
            <person name="Qin N."/>
            <person name="Donahue G."/>
            <person name="Yang P."/>
            <person name="Li Q."/>
            <person name="Li C."/>
            <person name="Zhang P."/>
            <person name="Huang Z."/>
            <person name="Berger S.L."/>
            <person name="Reinberg D."/>
            <person name="Wang J."/>
            <person name="Liebig J."/>
        </authorList>
    </citation>
    <scope>NUCLEOTIDE SEQUENCE [LARGE SCALE GENOMIC DNA]</scope>
    <source>
        <strain evidence="11 12">R22 G/1</strain>
    </source>
</reference>
<evidence type="ECO:0000256" key="2">
    <source>
        <dbReference type="ARBA" id="ARBA00022475"/>
    </source>
</evidence>
<evidence type="ECO:0000256" key="4">
    <source>
        <dbReference type="ARBA" id="ARBA00022692"/>
    </source>
</evidence>
<evidence type="ECO:0000313" key="12">
    <source>
        <dbReference type="Proteomes" id="UP000008237"/>
    </source>
</evidence>
<keyword evidence="3" id="KW-0716">Sensory transduction</keyword>
<dbReference type="PANTHER" id="PTHR21137">
    <property type="entry name" value="ODORANT RECEPTOR"/>
    <property type="match status" value="1"/>
</dbReference>
<evidence type="ECO:0000256" key="10">
    <source>
        <dbReference type="SAM" id="Phobius"/>
    </source>
</evidence>
<dbReference type="FunCoup" id="E2B441">
    <property type="interactions" value="64"/>
</dbReference>
<keyword evidence="9" id="KW-0807">Transducer</keyword>